<protein>
    <submittedName>
        <fullName evidence="2">Uncharacterized protein</fullName>
    </submittedName>
</protein>
<evidence type="ECO:0000313" key="3">
    <source>
        <dbReference type="Proteomes" id="UP001185873"/>
    </source>
</evidence>
<evidence type="ECO:0000256" key="1">
    <source>
        <dbReference type="SAM" id="MobiDB-lite"/>
    </source>
</evidence>
<dbReference type="RefSeq" id="WP_069388580.1">
    <property type="nucleotide sequence ID" value="NZ_JAWLKJ010000003.1"/>
</dbReference>
<dbReference type="AlphaFoldDB" id="A0AAE4QY56"/>
<organism evidence="2 3">
    <name type="scientific">Dietzia maris</name>
    <dbReference type="NCBI Taxonomy" id="37915"/>
    <lineage>
        <taxon>Bacteria</taxon>
        <taxon>Bacillati</taxon>
        <taxon>Actinomycetota</taxon>
        <taxon>Actinomycetes</taxon>
        <taxon>Mycobacteriales</taxon>
        <taxon>Dietziaceae</taxon>
        <taxon>Dietzia</taxon>
    </lineage>
</organism>
<accession>A0AAE4QY56</accession>
<proteinExistence type="predicted"/>
<dbReference type="Proteomes" id="UP001185873">
    <property type="component" value="Unassembled WGS sequence"/>
</dbReference>
<sequence>MADEDQAADERSGGDRLRAALAEDDDPADLVALIEEAGRTKDRLDQLDAILRGDTDLWAQLTEGRSGKVLEIRVDSVMQEARQLTTVFRQTLAEIRRRRDGGTFSGKLGGLLDDL</sequence>
<reference evidence="2" key="1">
    <citation type="submission" date="2023-10" db="EMBL/GenBank/DDBJ databases">
        <title>Development of a sustainable strategy for remediation of hydrocarbon-contaminated territories based on the waste exchange concept.</title>
        <authorList>
            <person name="Krivoruchko A."/>
        </authorList>
    </citation>
    <scope>NUCLEOTIDE SEQUENCE</scope>
    <source>
        <strain evidence="2">IEGM 1175</strain>
    </source>
</reference>
<comment type="caution">
    <text evidence="2">The sequence shown here is derived from an EMBL/GenBank/DDBJ whole genome shotgun (WGS) entry which is preliminary data.</text>
</comment>
<evidence type="ECO:0000313" key="2">
    <source>
        <dbReference type="EMBL" id="MDV6300205.1"/>
    </source>
</evidence>
<feature type="region of interest" description="Disordered" evidence="1">
    <location>
        <begin position="1"/>
        <end position="20"/>
    </location>
</feature>
<feature type="compositionally biased region" description="Basic and acidic residues" evidence="1">
    <location>
        <begin position="8"/>
        <end position="18"/>
    </location>
</feature>
<name>A0AAE4QY56_9ACTN</name>
<gene>
    <name evidence="2" type="ORF">R3P82_13950</name>
</gene>
<dbReference type="EMBL" id="JAWLKJ010000003">
    <property type="protein sequence ID" value="MDV6300205.1"/>
    <property type="molecule type" value="Genomic_DNA"/>
</dbReference>